<dbReference type="InterPro" id="IPR039725">
    <property type="entry name" value="CC2D1A/B"/>
</dbReference>
<comment type="caution">
    <text evidence="4">The sequence shown here is derived from an EMBL/GenBank/DDBJ whole genome shotgun (WGS) entry which is preliminary data.</text>
</comment>
<gene>
    <name evidence="4" type="ORF">Cfor_05910</name>
</gene>
<dbReference type="FunCoup" id="A0A6L2Q559">
    <property type="interactions" value="1045"/>
</dbReference>
<name>A0A6L2Q559_COPFO</name>
<feature type="compositionally biased region" description="Low complexity" evidence="2">
    <location>
        <begin position="439"/>
        <end position="449"/>
    </location>
</feature>
<dbReference type="SMART" id="SM00239">
    <property type="entry name" value="C2"/>
    <property type="match status" value="1"/>
</dbReference>
<dbReference type="Proteomes" id="UP000502823">
    <property type="component" value="Unassembled WGS sequence"/>
</dbReference>
<dbReference type="CDD" id="cd08690">
    <property type="entry name" value="C2_Freud-1"/>
    <property type="match status" value="1"/>
</dbReference>
<dbReference type="OrthoDB" id="19996at2759"/>
<keyword evidence="5" id="KW-1185">Reference proteome</keyword>
<dbReference type="Gene3D" id="2.60.40.150">
    <property type="entry name" value="C2 domain"/>
    <property type="match status" value="1"/>
</dbReference>
<feature type="non-terminal residue" evidence="4">
    <location>
        <position position="788"/>
    </location>
</feature>
<dbReference type="EMBL" id="BLKM01012951">
    <property type="protein sequence ID" value="GFG37935.1"/>
    <property type="molecule type" value="Genomic_DNA"/>
</dbReference>
<dbReference type="SMART" id="SM00685">
    <property type="entry name" value="DM14"/>
    <property type="match status" value="4"/>
</dbReference>
<feature type="compositionally biased region" description="Basic and acidic residues" evidence="2">
    <location>
        <begin position="1"/>
        <end position="10"/>
    </location>
</feature>
<feature type="region of interest" description="Disordered" evidence="2">
    <location>
        <begin position="392"/>
        <end position="459"/>
    </location>
</feature>
<dbReference type="InterPro" id="IPR035892">
    <property type="entry name" value="C2_domain_sf"/>
</dbReference>
<protein>
    <recommendedName>
        <fullName evidence="3">C2 domain-containing protein</fullName>
    </recommendedName>
</protein>
<feature type="domain" description="C2" evidence="3">
    <location>
        <begin position="612"/>
        <end position="761"/>
    </location>
</feature>
<dbReference type="Pfam" id="PF21528">
    <property type="entry name" value="CC2D1A-B_DM14"/>
    <property type="match status" value="4"/>
</dbReference>
<feature type="region of interest" description="Disordered" evidence="2">
    <location>
        <begin position="73"/>
        <end position="201"/>
    </location>
</feature>
<dbReference type="InterPro" id="IPR037772">
    <property type="entry name" value="C2_Freud"/>
</dbReference>
<dbReference type="PANTHER" id="PTHR13076">
    <property type="entry name" value="COILED-COIL AND C2 DOMAIN-CONTAINING PROTEIN 1-LIKE"/>
    <property type="match status" value="1"/>
</dbReference>
<organism evidence="4 5">
    <name type="scientific">Coptotermes formosanus</name>
    <name type="common">Formosan subterranean termite</name>
    <dbReference type="NCBI Taxonomy" id="36987"/>
    <lineage>
        <taxon>Eukaryota</taxon>
        <taxon>Metazoa</taxon>
        <taxon>Ecdysozoa</taxon>
        <taxon>Arthropoda</taxon>
        <taxon>Hexapoda</taxon>
        <taxon>Insecta</taxon>
        <taxon>Pterygota</taxon>
        <taxon>Neoptera</taxon>
        <taxon>Polyneoptera</taxon>
        <taxon>Dictyoptera</taxon>
        <taxon>Blattodea</taxon>
        <taxon>Blattoidea</taxon>
        <taxon>Termitoidae</taxon>
        <taxon>Rhinotermitidae</taxon>
        <taxon>Coptotermes</taxon>
    </lineage>
</organism>
<dbReference type="Pfam" id="PF00168">
    <property type="entry name" value="C2"/>
    <property type="match status" value="1"/>
</dbReference>
<dbReference type="InParanoid" id="A0A6L2Q559"/>
<feature type="compositionally biased region" description="Low complexity" evidence="2">
    <location>
        <begin position="127"/>
        <end position="150"/>
    </location>
</feature>
<dbReference type="PROSITE" id="PS50004">
    <property type="entry name" value="C2"/>
    <property type="match status" value="1"/>
</dbReference>
<feature type="region of interest" description="Disordered" evidence="2">
    <location>
        <begin position="284"/>
        <end position="317"/>
    </location>
</feature>
<dbReference type="AlphaFoldDB" id="A0A6L2Q559"/>
<evidence type="ECO:0000256" key="1">
    <source>
        <dbReference type="ARBA" id="ARBA00010672"/>
    </source>
</evidence>
<feature type="compositionally biased region" description="Pro residues" evidence="2">
    <location>
        <begin position="171"/>
        <end position="193"/>
    </location>
</feature>
<feature type="compositionally biased region" description="Low complexity" evidence="2">
    <location>
        <begin position="405"/>
        <end position="427"/>
    </location>
</feature>
<evidence type="ECO:0000259" key="3">
    <source>
        <dbReference type="PROSITE" id="PS50004"/>
    </source>
</evidence>
<dbReference type="InterPro" id="IPR000008">
    <property type="entry name" value="C2_dom"/>
</dbReference>
<feature type="region of interest" description="Disordered" evidence="2">
    <location>
        <begin position="1"/>
        <end position="54"/>
    </location>
</feature>
<comment type="similarity">
    <text evidence="1">Belongs to the CC2D1 family.</text>
</comment>
<evidence type="ECO:0000256" key="2">
    <source>
        <dbReference type="SAM" id="MobiDB-lite"/>
    </source>
</evidence>
<dbReference type="GO" id="GO:0001227">
    <property type="term" value="F:DNA-binding transcription repressor activity, RNA polymerase II-specific"/>
    <property type="evidence" value="ECO:0007669"/>
    <property type="project" value="InterPro"/>
</dbReference>
<evidence type="ECO:0000313" key="5">
    <source>
        <dbReference type="Proteomes" id="UP000502823"/>
    </source>
</evidence>
<dbReference type="PANTHER" id="PTHR13076:SF9">
    <property type="entry name" value="COILED-COIL AND C2 DOMAIN-CONTAINING PROTEIN 1-LIKE"/>
    <property type="match status" value="1"/>
</dbReference>
<dbReference type="SUPFAM" id="SSF49562">
    <property type="entry name" value="C2 domain (Calcium/lipid-binding domain, CaLB)"/>
    <property type="match status" value="1"/>
</dbReference>
<feature type="compositionally biased region" description="Basic and acidic residues" evidence="2">
    <location>
        <begin position="292"/>
        <end position="301"/>
    </location>
</feature>
<evidence type="ECO:0000313" key="4">
    <source>
        <dbReference type="EMBL" id="GFG37935.1"/>
    </source>
</evidence>
<proteinExistence type="inferred from homology"/>
<feature type="compositionally biased region" description="Acidic residues" evidence="2">
    <location>
        <begin position="11"/>
        <end position="24"/>
    </location>
</feature>
<reference evidence="5" key="1">
    <citation type="submission" date="2020-01" db="EMBL/GenBank/DDBJ databases">
        <title>Draft genome sequence of the Termite Coptotermes fromosanus.</title>
        <authorList>
            <person name="Itakura S."/>
            <person name="Yosikawa Y."/>
            <person name="Umezawa K."/>
        </authorList>
    </citation>
    <scope>NUCLEOTIDE SEQUENCE [LARGE SCALE GENOMIC DNA]</scope>
</reference>
<sequence>MVEDSMRDIPSDEEPSGDENDPELLAELSALNEGEEEGPQLEAETPAAGTGEKGVSIVAVLEERLKMYQEAECNAKTAGETSRARRFGRGVKTLGDLLKQARAGRVVNEEDIPPPVVTSTGKKDVQPFPLDSSSSPLPQHEEFPTSTHLTPLPPSDEVSAPPHPSEELPKPSRPAPPVPARPPPALAGPPLGVPLPGLVADSAGTSTVQSAELTEEDTMTLNMLKERQDLYKRAALQAKRAGNTNLAIQYIRTAKQFDPVIAALQAGTPVDLSTMPPPPPDFVAAASVSSGQKEECERQRSSEGVPALSNDETVPSSEPAVAADVDIYSAPPAPATVMEALEQRLSKYRSVEQAAREEGNTSKVRRIGRIVKQYESAIKLHTAGMPIPVDELPTPPGFAPIPVETGGSAPTATSSSEDLAAPAASAAQTPTPRQKEDPAATPTPSSATPQKINVRKTPQSRQEKQLAFLVARQKEFKEAALQAKRKGEVNQAKEYLRLAKGFDPLIEASNSGLPVDMDTLPVPPDTKVVLESDFDFVTVDDCVPGSDAEIFDKLEEDLFKQAKMCLNTRDHFRAIGDVASANRFEQLALHSKKDLNAVRCAHKRSEAIPRFHYETRSFSIVQCCTDLGDSDLELTIIQGISYNVANPKDVDTYVKFEFPYPSEDPPKDRTSLIKDTNNPVYNATFKLAIQRNSRACQRVFKRHSIRLEVWSRGTSVFSLMRCSVFDDVSCCRGFFRSDVLVGTAAVKLLPLETKCTIHDSFDLMDGRKPVGGKLEVKVRIRHPILTKQ</sequence>
<accession>A0A6L2Q559</accession>
<dbReference type="InterPro" id="IPR006608">
    <property type="entry name" value="CC2D1A/B_DM14"/>
</dbReference>